<dbReference type="Proteomes" id="UP001062846">
    <property type="component" value="Chromosome 9"/>
</dbReference>
<sequence>MNCCIIIVLLLLLQFATSSNNIPEDFTLNGYLKLDGTAKLRSNGLFTHNDYESQAKGHAFSNFPIQFKNSSNASVISFSTTFIFAIVPEYPKLSGHRIAFIISPNKEIPGALPSQYLGLFNETNMGSSSNHIFAVELDTVYSSEFDNVNDNHVGIDINGLDPIKSALADYFADQNGAFRNLSLISGDPMQVAVKRVAHDSRQGLKEFVAEIATIGRLRHPNLVRLLMDLKPLFKSYMSVTGF</sequence>
<proteinExistence type="predicted"/>
<dbReference type="EMBL" id="CM046396">
    <property type="protein sequence ID" value="KAI8539855.1"/>
    <property type="molecule type" value="Genomic_DNA"/>
</dbReference>
<keyword evidence="2" id="KW-1185">Reference proteome</keyword>
<organism evidence="1 2">
    <name type="scientific">Rhododendron molle</name>
    <name type="common">Chinese azalea</name>
    <name type="synonym">Azalea mollis</name>
    <dbReference type="NCBI Taxonomy" id="49168"/>
    <lineage>
        <taxon>Eukaryota</taxon>
        <taxon>Viridiplantae</taxon>
        <taxon>Streptophyta</taxon>
        <taxon>Embryophyta</taxon>
        <taxon>Tracheophyta</taxon>
        <taxon>Spermatophyta</taxon>
        <taxon>Magnoliopsida</taxon>
        <taxon>eudicotyledons</taxon>
        <taxon>Gunneridae</taxon>
        <taxon>Pentapetalae</taxon>
        <taxon>asterids</taxon>
        <taxon>Ericales</taxon>
        <taxon>Ericaceae</taxon>
        <taxon>Ericoideae</taxon>
        <taxon>Rhodoreae</taxon>
        <taxon>Rhododendron</taxon>
    </lineage>
</organism>
<evidence type="ECO:0000313" key="1">
    <source>
        <dbReference type="EMBL" id="KAI8539855.1"/>
    </source>
</evidence>
<name>A0ACC0MFV5_RHOML</name>
<evidence type="ECO:0000313" key="2">
    <source>
        <dbReference type="Proteomes" id="UP001062846"/>
    </source>
</evidence>
<accession>A0ACC0MFV5</accession>
<gene>
    <name evidence="1" type="ORF">RHMOL_Rhmol09G0215600</name>
</gene>
<comment type="caution">
    <text evidence="1">The sequence shown here is derived from an EMBL/GenBank/DDBJ whole genome shotgun (WGS) entry which is preliminary data.</text>
</comment>
<reference evidence="1" key="1">
    <citation type="submission" date="2022-02" db="EMBL/GenBank/DDBJ databases">
        <title>Plant Genome Project.</title>
        <authorList>
            <person name="Zhang R.-G."/>
        </authorList>
    </citation>
    <scope>NUCLEOTIDE SEQUENCE</scope>
    <source>
        <strain evidence="1">AT1</strain>
    </source>
</reference>
<protein>
    <submittedName>
        <fullName evidence="1">Uncharacterized protein</fullName>
    </submittedName>
</protein>